<evidence type="ECO:0000313" key="3">
    <source>
        <dbReference type="EMBL" id="OAG39735.1"/>
    </source>
</evidence>
<dbReference type="PANTHER" id="PTHR46082">
    <property type="entry name" value="ATP/GTP-BINDING PROTEIN-RELATED"/>
    <property type="match status" value="1"/>
</dbReference>
<dbReference type="RefSeq" id="XP_022511687.1">
    <property type="nucleotide sequence ID" value="XM_022655975.1"/>
</dbReference>
<dbReference type="Gene3D" id="3.40.50.1580">
    <property type="entry name" value="Nucleoside phosphorylase domain"/>
    <property type="match status" value="1"/>
</dbReference>
<dbReference type="AlphaFoldDB" id="A0A177F692"/>
<sequence>MATRKPLSHDDYTVGWICALPVEAAAGKAMLDDEHQPLRQEKHDHNKYTLGRVGCHNVVVTCLPAGVPGTNAAAIVATQMLRTFTQIRFCLMVGTGGGVPSHEHDIRLGDVAVGLSVVQYDFGKTVQGGKFHHTGLSNRPPYFLLAVVSELRAKHMLEGTDLSGHLSRAFEKYTKMAATFAFPGQEHDFIYESDFDHPEGLADCSQCDKQRLVPRSTRPVQEPIIHYGPIASGNQVMRHGATREKLRKQEGVVCFEMEAAGLVDVFPCLVVRGICNYCDSHKNQKWQPYAAVTAACFAKEFLSEIDAVHVQEVRTAADTTETFHAISRTQPQNTSFQTSSPLPLAESRQMHTGAYQLDSSSNSALADLSRLNNQKISNHAHGMAGDLSHLTPRKRQHRGSPVIV</sequence>
<dbReference type="InterPro" id="IPR035994">
    <property type="entry name" value="Nucleoside_phosphorylase_sf"/>
</dbReference>
<dbReference type="InterPro" id="IPR053137">
    <property type="entry name" value="NLR-like"/>
</dbReference>
<keyword evidence="4" id="KW-1185">Reference proteome</keyword>
<accession>A0A177F692</accession>
<dbReference type="GO" id="GO:0003824">
    <property type="term" value="F:catalytic activity"/>
    <property type="evidence" value="ECO:0007669"/>
    <property type="project" value="InterPro"/>
</dbReference>
<evidence type="ECO:0000313" key="4">
    <source>
        <dbReference type="Proteomes" id="UP000077002"/>
    </source>
</evidence>
<reference evidence="3 4" key="1">
    <citation type="submission" date="2016-03" db="EMBL/GenBank/DDBJ databases">
        <title>Draft genome sequence of the Fonsecaea monophora CBS 269.37.</title>
        <authorList>
            <person name="Bombassaro A."/>
            <person name="Vinicius W.A."/>
            <person name="De Hoog S."/>
            <person name="Sun J."/>
            <person name="Souza E.M."/>
            <person name="Raittz R.T."/>
            <person name="Costa F."/>
            <person name="Leao A.C."/>
            <person name="Tadra-Sfeir M.Z."/>
            <person name="Baura V."/>
            <person name="Balsanelli E."/>
            <person name="Pedrosa F.O."/>
            <person name="Moreno L.F."/>
            <person name="Steffens M.B."/>
            <person name="Xi L."/>
            <person name="Bocca A.L."/>
            <person name="Felipe M.S."/>
            <person name="Teixeira M."/>
            <person name="Telles Filho F.Q."/>
            <person name="Azevedo C.M."/>
            <person name="Gomes R."/>
            <person name="Vicente V.A."/>
        </authorList>
    </citation>
    <scope>NUCLEOTIDE SEQUENCE [LARGE SCALE GENOMIC DNA]</scope>
    <source>
        <strain evidence="3 4">CBS 269.37</strain>
    </source>
</reference>
<comment type="caution">
    <text evidence="3">The sequence shown here is derived from an EMBL/GenBank/DDBJ whole genome shotgun (WGS) entry which is preliminary data.</text>
</comment>
<dbReference type="OrthoDB" id="4133481at2759"/>
<dbReference type="GO" id="GO:0009116">
    <property type="term" value="P:nucleoside metabolic process"/>
    <property type="evidence" value="ECO:0007669"/>
    <property type="project" value="InterPro"/>
</dbReference>
<gene>
    <name evidence="3" type="ORF">AYO21_06010</name>
</gene>
<dbReference type="CDD" id="cd09008">
    <property type="entry name" value="MTAN"/>
    <property type="match status" value="1"/>
</dbReference>
<dbReference type="Pfam" id="PF01048">
    <property type="entry name" value="PNP_UDP_1"/>
    <property type="match status" value="1"/>
</dbReference>
<dbReference type="GeneID" id="34601173"/>
<protein>
    <recommendedName>
        <fullName evidence="2">Nucleoside phosphorylase domain-containing protein</fullName>
    </recommendedName>
</protein>
<name>A0A177F692_9EURO</name>
<feature type="domain" description="Nucleoside phosphorylase" evidence="2">
    <location>
        <begin position="14"/>
        <end position="283"/>
    </location>
</feature>
<feature type="region of interest" description="Disordered" evidence="1">
    <location>
        <begin position="382"/>
        <end position="404"/>
    </location>
</feature>
<organism evidence="3 4">
    <name type="scientific">Fonsecaea monophora</name>
    <dbReference type="NCBI Taxonomy" id="254056"/>
    <lineage>
        <taxon>Eukaryota</taxon>
        <taxon>Fungi</taxon>
        <taxon>Dikarya</taxon>
        <taxon>Ascomycota</taxon>
        <taxon>Pezizomycotina</taxon>
        <taxon>Eurotiomycetes</taxon>
        <taxon>Chaetothyriomycetidae</taxon>
        <taxon>Chaetothyriales</taxon>
        <taxon>Herpotrichiellaceae</taxon>
        <taxon>Fonsecaea</taxon>
    </lineage>
</organism>
<dbReference type="EMBL" id="LVKK01000040">
    <property type="protein sequence ID" value="OAG39735.1"/>
    <property type="molecule type" value="Genomic_DNA"/>
</dbReference>
<dbReference type="Proteomes" id="UP000077002">
    <property type="component" value="Unassembled WGS sequence"/>
</dbReference>
<dbReference type="InterPro" id="IPR000845">
    <property type="entry name" value="Nucleoside_phosphorylase_d"/>
</dbReference>
<dbReference type="PANTHER" id="PTHR46082:SF11">
    <property type="entry name" value="AAA+ ATPASE DOMAIN-CONTAINING PROTEIN-RELATED"/>
    <property type="match status" value="1"/>
</dbReference>
<evidence type="ECO:0000259" key="2">
    <source>
        <dbReference type="Pfam" id="PF01048"/>
    </source>
</evidence>
<proteinExistence type="predicted"/>
<dbReference type="SUPFAM" id="SSF53167">
    <property type="entry name" value="Purine and uridine phosphorylases"/>
    <property type="match status" value="1"/>
</dbReference>
<evidence type="ECO:0000256" key="1">
    <source>
        <dbReference type="SAM" id="MobiDB-lite"/>
    </source>
</evidence>